<feature type="domain" description="G-protein coupled receptors family 1 profile" evidence="9">
    <location>
        <begin position="39"/>
        <end position="298"/>
    </location>
</feature>
<sequence length="333" mass="37179">MVNIIGEEEMAKELSSRSLLLISVEAGLMLLLNISSLLGNLLTCIAVYRNTRLRTTTNIDIAALAAVDLLSASLALPMSTGVLISGRWPFGEALCKINVFIVTYVTYISPVIIGLTALNRYVKICKTNQQYKRLFSENKSRILVVTVWLFMGVYVVISRLIGPQEVQFSPGCALCLNSHLSRLGRVIRLAIMVGLFFTVPLAMTLISYGRVIKKIGKHKRGIGHVHQTHPPTIRISSREIRINKSLCIIIFAFVLCFTPLWTISILTRLRIVEKVPRNLELLCSFCLALSNTVNPFIYAGVNPVFKREFQRILRCKSPNTIQAISTESASRRA</sequence>
<dbReference type="SUPFAM" id="SSF81321">
    <property type="entry name" value="Family A G protein-coupled receptor-like"/>
    <property type="match status" value="1"/>
</dbReference>
<dbReference type="InterPro" id="IPR050125">
    <property type="entry name" value="GPCR_opsins"/>
</dbReference>
<accession>A0ABN8PXK8</accession>
<evidence type="ECO:0000256" key="5">
    <source>
        <dbReference type="ARBA" id="ARBA00023136"/>
    </source>
</evidence>
<dbReference type="Pfam" id="PF00001">
    <property type="entry name" value="7tm_1"/>
    <property type="match status" value="1"/>
</dbReference>
<dbReference type="EMBL" id="CALNXI010001045">
    <property type="protein sequence ID" value="CAH3152965.1"/>
    <property type="molecule type" value="Genomic_DNA"/>
</dbReference>
<organism evidence="10 11">
    <name type="scientific">Porites evermanni</name>
    <dbReference type="NCBI Taxonomy" id="104178"/>
    <lineage>
        <taxon>Eukaryota</taxon>
        <taxon>Metazoa</taxon>
        <taxon>Cnidaria</taxon>
        <taxon>Anthozoa</taxon>
        <taxon>Hexacorallia</taxon>
        <taxon>Scleractinia</taxon>
        <taxon>Fungiina</taxon>
        <taxon>Poritidae</taxon>
        <taxon>Porites</taxon>
    </lineage>
</organism>
<feature type="transmembrane region" description="Helical" evidence="8">
    <location>
        <begin position="20"/>
        <end position="49"/>
    </location>
</feature>
<dbReference type="PROSITE" id="PS50262">
    <property type="entry name" value="G_PROTEIN_RECEP_F1_2"/>
    <property type="match status" value="1"/>
</dbReference>
<dbReference type="InterPro" id="IPR000276">
    <property type="entry name" value="GPCR_Rhodpsn"/>
</dbReference>
<comment type="caution">
    <text evidence="10">The sequence shown here is derived from an EMBL/GenBank/DDBJ whole genome shotgun (WGS) entry which is preliminary data.</text>
</comment>
<keyword evidence="7" id="KW-0807">Transducer</keyword>
<feature type="non-terminal residue" evidence="10">
    <location>
        <position position="333"/>
    </location>
</feature>
<comment type="subcellular location">
    <subcellularLocation>
        <location evidence="1">Membrane</location>
        <topology evidence="1">Multi-pass membrane protein</topology>
    </subcellularLocation>
</comment>
<keyword evidence="11" id="KW-1185">Reference proteome</keyword>
<name>A0ABN8PXK8_9CNID</name>
<keyword evidence="6" id="KW-0675">Receptor</keyword>
<evidence type="ECO:0000256" key="1">
    <source>
        <dbReference type="ARBA" id="ARBA00004141"/>
    </source>
</evidence>
<dbReference type="Proteomes" id="UP001159427">
    <property type="component" value="Unassembled WGS sequence"/>
</dbReference>
<evidence type="ECO:0000259" key="9">
    <source>
        <dbReference type="PROSITE" id="PS50262"/>
    </source>
</evidence>
<keyword evidence="2 8" id="KW-0812">Transmembrane</keyword>
<keyword evidence="4" id="KW-0297">G-protein coupled receptor</keyword>
<evidence type="ECO:0000256" key="7">
    <source>
        <dbReference type="ARBA" id="ARBA00023224"/>
    </source>
</evidence>
<reference evidence="10 11" key="1">
    <citation type="submission" date="2022-05" db="EMBL/GenBank/DDBJ databases">
        <authorList>
            <consortium name="Genoscope - CEA"/>
            <person name="William W."/>
        </authorList>
    </citation>
    <scope>NUCLEOTIDE SEQUENCE [LARGE SCALE GENOMIC DNA]</scope>
</reference>
<dbReference type="PANTHER" id="PTHR24240">
    <property type="entry name" value="OPSIN"/>
    <property type="match status" value="1"/>
</dbReference>
<feature type="transmembrane region" description="Helical" evidence="8">
    <location>
        <begin position="142"/>
        <end position="161"/>
    </location>
</feature>
<dbReference type="PRINTS" id="PR00237">
    <property type="entry name" value="GPCRRHODOPSN"/>
</dbReference>
<evidence type="ECO:0000256" key="8">
    <source>
        <dbReference type="SAM" id="Phobius"/>
    </source>
</evidence>
<evidence type="ECO:0000256" key="3">
    <source>
        <dbReference type="ARBA" id="ARBA00022989"/>
    </source>
</evidence>
<protein>
    <recommendedName>
        <fullName evidence="9">G-protein coupled receptors family 1 profile domain-containing protein</fullName>
    </recommendedName>
</protein>
<dbReference type="InterPro" id="IPR017452">
    <property type="entry name" value="GPCR_Rhodpsn_7TM"/>
</dbReference>
<proteinExistence type="predicted"/>
<evidence type="ECO:0000313" key="10">
    <source>
        <dbReference type="EMBL" id="CAH3152965.1"/>
    </source>
</evidence>
<evidence type="ECO:0000313" key="11">
    <source>
        <dbReference type="Proteomes" id="UP001159427"/>
    </source>
</evidence>
<evidence type="ECO:0000256" key="6">
    <source>
        <dbReference type="ARBA" id="ARBA00023170"/>
    </source>
</evidence>
<feature type="transmembrane region" description="Helical" evidence="8">
    <location>
        <begin position="186"/>
        <end position="209"/>
    </location>
</feature>
<dbReference type="CDD" id="cd00637">
    <property type="entry name" value="7tm_classA_rhodopsin-like"/>
    <property type="match status" value="1"/>
</dbReference>
<evidence type="ECO:0000256" key="2">
    <source>
        <dbReference type="ARBA" id="ARBA00022692"/>
    </source>
</evidence>
<keyword evidence="5 8" id="KW-0472">Membrane</keyword>
<dbReference type="Gene3D" id="1.20.1070.10">
    <property type="entry name" value="Rhodopsin 7-helix transmembrane proteins"/>
    <property type="match status" value="1"/>
</dbReference>
<evidence type="ECO:0000256" key="4">
    <source>
        <dbReference type="ARBA" id="ARBA00023040"/>
    </source>
</evidence>
<feature type="transmembrane region" description="Helical" evidence="8">
    <location>
        <begin position="246"/>
        <end position="267"/>
    </location>
</feature>
<feature type="transmembrane region" description="Helical" evidence="8">
    <location>
        <begin position="61"/>
        <end position="85"/>
    </location>
</feature>
<gene>
    <name evidence="10" type="ORF">PEVE_00000942</name>
</gene>
<feature type="transmembrane region" description="Helical" evidence="8">
    <location>
        <begin position="97"/>
        <end position="122"/>
    </location>
</feature>
<keyword evidence="3 8" id="KW-1133">Transmembrane helix</keyword>